<protein>
    <submittedName>
        <fullName evidence="2">Response regulator</fullName>
    </submittedName>
</protein>
<proteinExistence type="predicted"/>
<accession>A0A1V3XS50</accession>
<organism evidence="2 3">
    <name type="scientific">Mycobacterium kansasii</name>
    <dbReference type="NCBI Taxonomy" id="1768"/>
    <lineage>
        <taxon>Bacteria</taxon>
        <taxon>Bacillati</taxon>
        <taxon>Actinomycetota</taxon>
        <taxon>Actinomycetes</taxon>
        <taxon>Mycobacteriales</taxon>
        <taxon>Mycobacteriaceae</taxon>
        <taxon>Mycobacterium</taxon>
    </lineage>
</organism>
<evidence type="ECO:0000313" key="2">
    <source>
        <dbReference type="EMBL" id="OOK82043.1"/>
    </source>
</evidence>
<sequence length="147" mass="15525">MGIAKQLKDELSTCPPILVLTGRPDDSWLASWSRAEAAVSHPIDPIVLGRTALGLLRAPRSDRRVPQPNGPPGYRANPNSDQPRGTPTPPRPRICRCPRGLTPGMGPCRSATMLKVTAAVHKPGPSQQPGHRPAAVSAANTTDHGAT</sequence>
<evidence type="ECO:0000256" key="1">
    <source>
        <dbReference type="SAM" id="MobiDB-lite"/>
    </source>
</evidence>
<comment type="caution">
    <text evidence="2">The sequence shown here is derived from an EMBL/GenBank/DDBJ whole genome shotgun (WGS) entry which is preliminary data.</text>
</comment>
<feature type="compositionally biased region" description="Polar residues" evidence="1">
    <location>
        <begin position="138"/>
        <end position="147"/>
    </location>
</feature>
<gene>
    <name evidence="2" type="ORF">BZL30_1248</name>
</gene>
<feature type="region of interest" description="Disordered" evidence="1">
    <location>
        <begin position="119"/>
        <end position="147"/>
    </location>
</feature>
<dbReference type="Proteomes" id="UP000189229">
    <property type="component" value="Unassembled WGS sequence"/>
</dbReference>
<name>A0A1V3XS50_MYCKA</name>
<evidence type="ECO:0000313" key="3">
    <source>
        <dbReference type="Proteomes" id="UP000189229"/>
    </source>
</evidence>
<feature type="region of interest" description="Disordered" evidence="1">
    <location>
        <begin position="57"/>
        <end position="95"/>
    </location>
</feature>
<dbReference type="EMBL" id="MVBM01000001">
    <property type="protein sequence ID" value="OOK82043.1"/>
    <property type="molecule type" value="Genomic_DNA"/>
</dbReference>
<reference evidence="2 3" key="1">
    <citation type="submission" date="2017-02" db="EMBL/GenBank/DDBJ databases">
        <title>Complete genome sequences of Mycobacterium kansasii strains isolated from rhesus macaques.</title>
        <authorList>
            <person name="Panda A."/>
            <person name="Nagaraj S."/>
            <person name="Zhao X."/>
            <person name="Tettelin H."/>
            <person name="Detolla L.J."/>
        </authorList>
    </citation>
    <scope>NUCLEOTIDE SEQUENCE [LARGE SCALE GENOMIC DNA]</scope>
    <source>
        <strain evidence="2 3">11-3813</strain>
    </source>
</reference>
<dbReference type="AlphaFoldDB" id="A0A1V3XS50"/>